<feature type="region of interest" description="Disordered" evidence="4">
    <location>
        <begin position="1"/>
        <end position="27"/>
    </location>
</feature>
<organism evidence="5 6">
    <name type="scientific">Pinctada imbricata</name>
    <name type="common">Atlantic pearl-oyster</name>
    <name type="synonym">Pinctada martensii</name>
    <dbReference type="NCBI Taxonomy" id="66713"/>
    <lineage>
        <taxon>Eukaryota</taxon>
        <taxon>Metazoa</taxon>
        <taxon>Spiralia</taxon>
        <taxon>Lophotrochozoa</taxon>
        <taxon>Mollusca</taxon>
        <taxon>Bivalvia</taxon>
        <taxon>Autobranchia</taxon>
        <taxon>Pteriomorphia</taxon>
        <taxon>Pterioida</taxon>
        <taxon>Pterioidea</taxon>
        <taxon>Pteriidae</taxon>
        <taxon>Pinctada</taxon>
    </lineage>
</organism>
<feature type="compositionally biased region" description="Polar residues" evidence="4">
    <location>
        <begin position="212"/>
        <end position="221"/>
    </location>
</feature>
<reference evidence="5" key="1">
    <citation type="submission" date="2019-08" db="EMBL/GenBank/DDBJ databases">
        <title>The improved chromosome-level genome for the pearl oyster Pinctada fucata martensii using PacBio sequencing and Hi-C.</title>
        <authorList>
            <person name="Zheng Z."/>
        </authorList>
    </citation>
    <scope>NUCLEOTIDE SEQUENCE</scope>
    <source>
        <strain evidence="5">ZZ-2019</strain>
        <tissue evidence="5">Adductor muscle</tissue>
    </source>
</reference>
<dbReference type="PANTHER" id="PTHR12775">
    <property type="entry name" value="PROTEIN C20ORF43 HOMOLOG"/>
    <property type="match status" value="1"/>
</dbReference>
<dbReference type="PANTHER" id="PTHR12775:SF0">
    <property type="entry name" value="REPLICATION TERMINATION FACTOR 2"/>
    <property type="match status" value="1"/>
</dbReference>
<dbReference type="GO" id="GO:0005634">
    <property type="term" value="C:nucleus"/>
    <property type="evidence" value="ECO:0007669"/>
    <property type="project" value="TreeGrafter"/>
</dbReference>
<evidence type="ECO:0000256" key="4">
    <source>
        <dbReference type="SAM" id="MobiDB-lite"/>
    </source>
</evidence>
<dbReference type="Proteomes" id="UP001186944">
    <property type="component" value="Unassembled WGS sequence"/>
</dbReference>
<comment type="caution">
    <text evidence="5">The sequence shown here is derived from an EMBL/GenBank/DDBJ whole genome shotgun (WGS) entry which is preliminary data.</text>
</comment>
<name>A0AA88Y314_PINIB</name>
<proteinExistence type="inferred from homology"/>
<dbReference type="AlphaFoldDB" id="A0AA88Y314"/>
<dbReference type="Pfam" id="PF04641">
    <property type="entry name" value="Rtf2"/>
    <property type="match status" value="1"/>
</dbReference>
<keyword evidence="6" id="KW-1185">Reference proteome</keyword>
<evidence type="ECO:0000313" key="5">
    <source>
        <dbReference type="EMBL" id="KAK3091639.1"/>
    </source>
</evidence>
<dbReference type="CDD" id="cd16653">
    <property type="entry name" value="RING-like_Rtf2"/>
    <property type="match status" value="1"/>
</dbReference>
<gene>
    <name evidence="5" type="ORF">FSP39_021444</name>
</gene>
<sequence length="302" mass="33684">MGCDGGTIPKRDELVRTKKKPEQKDKTADLDAKWKHCAITQEPLREPVMACELGRLYNKESVLEFLIDRSKFECAASFEHLRGLKDLKQLNLTENKGYERPHIEKGDAYIDTQDAKYICPVVGITMNGKHKFCFIWSCGCVLSERALKEVKTDVCHKCGKPLTTDNIIILNGTEDEVTSLRSKMEEKRLKAKLEKKAKKAHKHALSCDENGESTGDSTTDGPSVKKHKKLEESSAKGKLTNGIPVKSSKLNGLANGKTDDKTKISVQKDPSASSAYKSLFTSSDKAKKQGSAHWVTYNPFYN</sequence>
<evidence type="ECO:0000256" key="3">
    <source>
        <dbReference type="ARBA" id="ARBA00030367"/>
    </source>
</evidence>
<accession>A0AA88Y314</accession>
<comment type="similarity">
    <text evidence="1">Belongs to the rtf2 family.</text>
</comment>
<dbReference type="InterPro" id="IPR027799">
    <property type="entry name" value="Rtf2_RING-finger"/>
</dbReference>
<protein>
    <recommendedName>
        <fullName evidence="2">Replication termination factor 2</fullName>
    </recommendedName>
    <alternativeName>
        <fullName evidence="3">Replication termination factor 2 domain-containing protein 1</fullName>
    </alternativeName>
</protein>
<evidence type="ECO:0000313" key="6">
    <source>
        <dbReference type="Proteomes" id="UP001186944"/>
    </source>
</evidence>
<evidence type="ECO:0000256" key="1">
    <source>
        <dbReference type="ARBA" id="ARBA00009885"/>
    </source>
</evidence>
<dbReference type="GO" id="GO:0006274">
    <property type="term" value="P:DNA replication termination"/>
    <property type="evidence" value="ECO:0007669"/>
    <property type="project" value="TreeGrafter"/>
</dbReference>
<dbReference type="EMBL" id="VSWD01000010">
    <property type="protein sequence ID" value="KAK3091639.1"/>
    <property type="molecule type" value="Genomic_DNA"/>
</dbReference>
<feature type="compositionally biased region" description="Basic residues" evidence="4">
    <location>
        <begin position="195"/>
        <end position="204"/>
    </location>
</feature>
<feature type="compositionally biased region" description="Basic and acidic residues" evidence="4">
    <location>
        <begin position="9"/>
        <end position="27"/>
    </location>
</feature>
<dbReference type="InterPro" id="IPR006735">
    <property type="entry name" value="Rtf2"/>
</dbReference>
<feature type="compositionally biased region" description="Polar residues" evidence="4">
    <location>
        <begin position="264"/>
        <end position="273"/>
    </location>
</feature>
<feature type="region of interest" description="Disordered" evidence="4">
    <location>
        <begin position="192"/>
        <end position="273"/>
    </location>
</feature>
<evidence type="ECO:0000256" key="2">
    <source>
        <dbReference type="ARBA" id="ARBA00015157"/>
    </source>
</evidence>